<keyword evidence="2" id="KW-1185">Reference proteome</keyword>
<dbReference type="Gene3D" id="3.40.50.720">
    <property type="entry name" value="NAD(P)-binding Rossmann-like Domain"/>
    <property type="match status" value="1"/>
</dbReference>
<dbReference type="GO" id="GO:0008641">
    <property type="term" value="F:ubiquitin-like modifier activating enzyme activity"/>
    <property type="evidence" value="ECO:0007669"/>
    <property type="project" value="InterPro"/>
</dbReference>
<organism evidence="1 2">
    <name type="scientific">Oopsacas minuta</name>
    <dbReference type="NCBI Taxonomy" id="111878"/>
    <lineage>
        <taxon>Eukaryota</taxon>
        <taxon>Metazoa</taxon>
        <taxon>Porifera</taxon>
        <taxon>Hexactinellida</taxon>
        <taxon>Hexasterophora</taxon>
        <taxon>Lyssacinosida</taxon>
        <taxon>Leucopsacidae</taxon>
        <taxon>Oopsacas</taxon>
    </lineage>
</organism>
<protein>
    <submittedName>
        <fullName evidence="1">NEDD8-activating enzyme E1 regulatory subunit</fullName>
    </submittedName>
</protein>
<evidence type="ECO:0000313" key="2">
    <source>
        <dbReference type="Proteomes" id="UP001165289"/>
    </source>
</evidence>
<dbReference type="EMBL" id="JAKMXF010000302">
    <property type="protein sequence ID" value="KAI6651619.1"/>
    <property type="molecule type" value="Genomic_DNA"/>
</dbReference>
<accession>A0AAV7JSW1</accession>
<comment type="caution">
    <text evidence="1">The sequence shown here is derived from an EMBL/GenBank/DDBJ whole genome shotgun (WGS) entry which is preliminary data.</text>
</comment>
<reference evidence="1 2" key="1">
    <citation type="journal article" date="2023" name="BMC Biol.">
        <title>The compact genome of the sponge Oopsacas minuta (Hexactinellida) is lacking key metazoan core genes.</title>
        <authorList>
            <person name="Santini S."/>
            <person name="Schenkelaars Q."/>
            <person name="Jourda C."/>
            <person name="Duchesne M."/>
            <person name="Belahbib H."/>
            <person name="Rocher C."/>
            <person name="Selva M."/>
            <person name="Riesgo A."/>
            <person name="Vervoort M."/>
            <person name="Leys S.P."/>
            <person name="Kodjabachian L."/>
            <person name="Le Bivic A."/>
            <person name="Borchiellini C."/>
            <person name="Claverie J.M."/>
            <person name="Renard E."/>
        </authorList>
    </citation>
    <scope>NUCLEOTIDE SEQUENCE [LARGE SCALE GENOMIC DNA]</scope>
    <source>
        <strain evidence="1">SPO-2</strain>
    </source>
</reference>
<evidence type="ECO:0000313" key="1">
    <source>
        <dbReference type="EMBL" id="KAI6651619.1"/>
    </source>
</evidence>
<name>A0AAV7JSW1_9METZ</name>
<dbReference type="AlphaFoldDB" id="A0AAV7JSW1"/>
<gene>
    <name evidence="1" type="ORF">LOD99_4870</name>
</gene>
<dbReference type="SUPFAM" id="SSF69572">
    <property type="entry name" value="Activating enzymes of the ubiquitin-like proteins"/>
    <property type="match status" value="1"/>
</dbReference>
<sequence>MSESLQYSCHLVIRAYRFVLAEGKGDLPLRGTIPDMTSSSKQYIDLQNLYREKARKDALIVHKYVSDICSSLSLSADYIKEEDTLLFCKNSSFLNLIRTTPLEAELSTLHFNRDYFDMSLGDEDSDLAWYVLLRAVERFNTKYSHYPIPTDIPLLTVCVEELLIEWGLVGKKIKEGSILEICRYNGCEIHTVSAFLGGLAAQECIKLITNQYIPINNTMLYNAITSTTLSFEA</sequence>
<dbReference type="InterPro" id="IPR035985">
    <property type="entry name" value="Ubiquitin-activating_enz"/>
</dbReference>
<proteinExistence type="predicted"/>
<dbReference type="Proteomes" id="UP001165289">
    <property type="component" value="Unassembled WGS sequence"/>
</dbReference>